<dbReference type="InterPro" id="IPR037479">
    <property type="entry name" value="Tauto_MSAD"/>
</dbReference>
<evidence type="ECO:0000313" key="2">
    <source>
        <dbReference type="Proteomes" id="UP000609874"/>
    </source>
</evidence>
<dbReference type="InterPro" id="IPR014347">
    <property type="entry name" value="Tautomerase/MIF_sf"/>
</dbReference>
<organism evidence="1 2">
    <name type="scientific">Arthrobacter gallicola</name>
    <dbReference type="NCBI Taxonomy" id="2762225"/>
    <lineage>
        <taxon>Bacteria</taxon>
        <taxon>Bacillati</taxon>
        <taxon>Actinomycetota</taxon>
        <taxon>Actinomycetes</taxon>
        <taxon>Micrococcales</taxon>
        <taxon>Micrococcaceae</taxon>
        <taxon>Arthrobacter</taxon>
    </lineage>
</organism>
<dbReference type="PANTHER" id="PTHR38460">
    <property type="entry name" value="TAUTOMERASE YOLI-RELATED"/>
    <property type="match status" value="1"/>
</dbReference>
<comment type="caution">
    <text evidence="1">The sequence shown here is derived from an EMBL/GenBank/DDBJ whole genome shotgun (WGS) entry which is preliminary data.</text>
</comment>
<dbReference type="RefSeq" id="WP_191806453.1">
    <property type="nucleotide sequence ID" value="NZ_JACSQD010000001.1"/>
</dbReference>
<dbReference type="Proteomes" id="UP000609874">
    <property type="component" value="Unassembled WGS sequence"/>
</dbReference>
<sequence>MAQIMVYGHRRNLDRRRTELKNAIHGALMAALEYPAEKCFQRYIALNDEDFVHPADRGADYTIIEISMFEGRSDNAKRALIAELFRRVDEEAGISPHSLEITITETPRINWGIRGANAADLTLGYTVEV</sequence>
<gene>
    <name evidence="1" type="ORF">H9639_01960</name>
</gene>
<dbReference type="SUPFAM" id="SSF55331">
    <property type="entry name" value="Tautomerase/MIF"/>
    <property type="match status" value="1"/>
</dbReference>
<accession>A0ABR8UNE6</accession>
<dbReference type="PANTHER" id="PTHR38460:SF1">
    <property type="entry name" value="TAUTOMERASE YOLI-RELATED"/>
    <property type="match status" value="1"/>
</dbReference>
<proteinExistence type="predicted"/>
<dbReference type="EMBL" id="JACSQD010000001">
    <property type="protein sequence ID" value="MBD7994063.1"/>
    <property type="molecule type" value="Genomic_DNA"/>
</dbReference>
<keyword evidence="2" id="KW-1185">Reference proteome</keyword>
<reference evidence="1 2" key="1">
    <citation type="submission" date="2020-08" db="EMBL/GenBank/DDBJ databases">
        <title>A Genomic Blueprint of the Chicken Gut Microbiome.</title>
        <authorList>
            <person name="Gilroy R."/>
            <person name="Ravi A."/>
            <person name="Getino M."/>
            <person name="Pursley I."/>
            <person name="Horton D.L."/>
            <person name="Alikhan N.-F."/>
            <person name="Baker D."/>
            <person name="Gharbi K."/>
            <person name="Hall N."/>
            <person name="Watson M."/>
            <person name="Adriaenssens E.M."/>
            <person name="Foster-Nyarko E."/>
            <person name="Jarju S."/>
            <person name="Secka A."/>
            <person name="Antonio M."/>
            <person name="Oren A."/>
            <person name="Chaudhuri R."/>
            <person name="La Ragione R.M."/>
            <person name="Hildebrand F."/>
            <person name="Pallen M.J."/>
        </authorList>
    </citation>
    <scope>NUCLEOTIDE SEQUENCE [LARGE SCALE GENOMIC DNA]</scope>
    <source>
        <strain evidence="1 2">Sa2CUA1</strain>
    </source>
</reference>
<dbReference type="Pfam" id="PF14552">
    <property type="entry name" value="Tautomerase_2"/>
    <property type="match status" value="1"/>
</dbReference>
<protein>
    <submittedName>
        <fullName evidence="1">Tautomerase family protein</fullName>
    </submittedName>
</protein>
<name>A0ABR8UNE6_9MICC</name>
<dbReference type="Gene3D" id="3.30.429.10">
    <property type="entry name" value="Macrophage Migration Inhibitory Factor"/>
    <property type="match status" value="1"/>
</dbReference>
<evidence type="ECO:0000313" key="1">
    <source>
        <dbReference type="EMBL" id="MBD7994063.1"/>
    </source>
</evidence>